<accession>A0A542UIV1</accession>
<reference evidence="2 3" key="1">
    <citation type="submission" date="2019-06" db="EMBL/GenBank/DDBJ databases">
        <title>Sequencing the genomes of 1000 actinobacteria strains.</title>
        <authorList>
            <person name="Klenk H.-P."/>
        </authorList>
    </citation>
    <scope>NUCLEOTIDE SEQUENCE [LARGE SCALE GENOMIC DNA]</scope>
    <source>
        <strain evidence="2 3">DSM 41929</strain>
    </source>
</reference>
<protein>
    <submittedName>
        <fullName evidence="2">Uncharacterized protein</fullName>
    </submittedName>
</protein>
<sequence length="258" mass="28529">MNAYRTDLASFADALASRLPGEWTSQYHQHTQYKDQFPLSDRVWDCGHVQWAVSEFVLGHHCTLTGPDDQQLCVIDRPLHRHQFLVAPLAPEDGVKPHHYDGVAEPNGIKVTSDPARAAAAVIRRVLPRYRYALAFVRHNAARQPEPAHRPGPPPVARVVTLTWYEDGALGTPYAHVPEDARTTLYTLGFQYHPHQAAFLLPAAYGEDGRAMRVQALVHQLAHRGIGVNLRHITAPTTTSPGPAVPAPTSAFAPGRHR</sequence>
<keyword evidence="3" id="KW-1185">Reference proteome</keyword>
<proteinExistence type="predicted"/>
<name>A0A542UIV1_9ACTN</name>
<dbReference type="RefSeq" id="WP_055709336.1">
    <property type="nucleotide sequence ID" value="NZ_JBPJFI010000001.1"/>
</dbReference>
<feature type="region of interest" description="Disordered" evidence="1">
    <location>
        <begin position="235"/>
        <end position="258"/>
    </location>
</feature>
<comment type="caution">
    <text evidence="2">The sequence shown here is derived from an EMBL/GenBank/DDBJ whole genome shotgun (WGS) entry which is preliminary data.</text>
</comment>
<dbReference type="AlphaFoldDB" id="A0A542UIV1"/>
<evidence type="ECO:0000313" key="2">
    <source>
        <dbReference type="EMBL" id="TQK98997.1"/>
    </source>
</evidence>
<organism evidence="2 3">
    <name type="scientific">Streptomyces puniciscabiei</name>
    <dbReference type="NCBI Taxonomy" id="164348"/>
    <lineage>
        <taxon>Bacteria</taxon>
        <taxon>Bacillati</taxon>
        <taxon>Actinomycetota</taxon>
        <taxon>Actinomycetes</taxon>
        <taxon>Kitasatosporales</taxon>
        <taxon>Streptomycetaceae</taxon>
        <taxon>Streptomyces</taxon>
    </lineage>
</organism>
<evidence type="ECO:0000256" key="1">
    <source>
        <dbReference type="SAM" id="MobiDB-lite"/>
    </source>
</evidence>
<gene>
    <name evidence="2" type="ORF">FB563_4050</name>
</gene>
<dbReference type="EMBL" id="VFNX01000001">
    <property type="protein sequence ID" value="TQK98997.1"/>
    <property type="molecule type" value="Genomic_DNA"/>
</dbReference>
<dbReference type="Proteomes" id="UP000318103">
    <property type="component" value="Unassembled WGS sequence"/>
</dbReference>
<dbReference type="OrthoDB" id="4225175at2"/>
<evidence type="ECO:0000313" key="3">
    <source>
        <dbReference type="Proteomes" id="UP000318103"/>
    </source>
</evidence>